<reference evidence="1 2" key="2">
    <citation type="journal article" date="2016" name="Microb. Ecol.">
        <title>Genome Characteristics of a Novel Type I Methanotroph (Sn10-6) Isolated from a Flooded Indian Rice Field.</title>
        <authorList>
            <person name="Rahalkar M.C."/>
            <person name="Pandit P.S."/>
            <person name="Dhakephalkar P.K."/>
            <person name="Pore S."/>
            <person name="Arora P."/>
            <person name="Kapse N."/>
        </authorList>
    </citation>
    <scope>NUCLEOTIDE SEQUENCE [LARGE SCALE GENOMIC DNA]</scope>
    <source>
        <strain evidence="1 2">Sn10-6</strain>
    </source>
</reference>
<evidence type="ECO:0000313" key="1">
    <source>
        <dbReference type="EMBL" id="KJV06327.1"/>
    </source>
</evidence>
<gene>
    <name evidence="1" type="ORF">VZ94_12090</name>
</gene>
<proteinExistence type="predicted"/>
<dbReference type="EMBL" id="LAJX01000118">
    <property type="protein sequence ID" value="KJV06327.1"/>
    <property type="molecule type" value="Genomic_DNA"/>
</dbReference>
<accession>A0A0F3II33</accession>
<name>A0A0F3II33_9GAMM</name>
<reference evidence="2" key="1">
    <citation type="submission" date="2015-03" db="EMBL/GenBank/DDBJ databases">
        <title>Draft genome sequence of a novel methanotroph (Sn10-6) isolated from flooded ricefield rhizosphere in India.</title>
        <authorList>
            <person name="Pandit P.S."/>
            <person name="Pore S.D."/>
            <person name="Arora P."/>
            <person name="Kapse N.G."/>
            <person name="Dhakephalkar P.K."/>
            <person name="Rahalkar M.C."/>
        </authorList>
    </citation>
    <scope>NUCLEOTIDE SEQUENCE [LARGE SCALE GENOMIC DNA]</scope>
    <source>
        <strain evidence="2">Sn10-6</strain>
    </source>
</reference>
<protein>
    <submittedName>
        <fullName evidence="1">Uncharacterized protein</fullName>
    </submittedName>
</protein>
<dbReference type="AlphaFoldDB" id="A0A0F3II33"/>
<organism evidence="1 2">
    <name type="scientific">Methylocucumis oryzae</name>
    <dbReference type="NCBI Taxonomy" id="1632867"/>
    <lineage>
        <taxon>Bacteria</taxon>
        <taxon>Pseudomonadati</taxon>
        <taxon>Pseudomonadota</taxon>
        <taxon>Gammaproteobacteria</taxon>
        <taxon>Methylococcales</taxon>
        <taxon>Methylococcaceae</taxon>
        <taxon>Methylocucumis</taxon>
    </lineage>
</organism>
<keyword evidence="2" id="KW-1185">Reference proteome</keyword>
<comment type="caution">
    <text evidence="1">The sequence shown here is derived from an EMBL/GenBank/DDBJ whole genome shotgun (WGS) entry which is preliminary data.</text>
</comment>
<dbReference type="Proteomes" id="UP000033684">
    <property type="component" value="Unassembled WGS sequence"/>
</dbReference>
<evidence type="ECO:0000313" key="2">
    <source>
        <dbReference type="Proteomes" id="UP000033684"/>
    </source>
</evidence>
<sequence length="68" mass="7840">MTWALLLTFYGTFIANCIFIESISWEAEMALKLTDFDGLERDNIPYTVCKKRRAFFGKKQPKSGNNKA</sequence>